<dbReference type="Gene3D" id="3.40.50.1820">
    <property type="entry name" value="alpha/beta hydrolase"/>
    <property type="match status" value="1"/>
</dbReference>
<evidence type="ECO:0000313" key="4">
    <source>
        <dbReference type="Proteomes" id="UP000034502"/>
    </source>
</evidence>
<dbReference type="GO" id="GO:0052689">
    <property type="term" value="F:carboxylic ester hydrolase activity"/>
    <property type="evidence" value="ECO:0007669"/>
    <property type="project" value="UniProtKB-ARBA"/>
</dbReference>
<dbReference type="EMBL" id="LCNU01000018">
    <property type="protein sequence ID" value="KKU63773.1"/>
    <property type="molecule type" value="Genomic_DNA"/>
</dbReference>
<organism evidence="3 4">
    <name type="scientific">Candidatus Amesbacteria bacterium GW2011_GWC1_47_15</name>
    <dbReference type="NCBI Taxonomy" id="1618364"/>
    <lineage>
        <taxon>Bacteria</taxon>
        <taxon>Candidatus Amesiibacteriota</taxon>
    </lineage>
</organism>
<evidence type="ECO:0000259" key="2">
    <source>
        <dbReference type="Pfam" id="PF12146"/>
    </source>
</evidence>
<keyword evidence="1" id="KW-0378">Hydrolase</keyword>
<dbReference type="PANTHER" id="PTHR22946">
    <property type="entry name" value="DIENELACTONE HYDROLASE DOMAIN-CONTAINING PROTEIN-RELATED"/>
    <property type="match status" value="1"/>
</dbReference>
<dbReference type="InterPro" id="IPR050261">
    <property type="entry name" value="FrsA_esterase"/>
</dbReference>
<accession>A0A0G1UCC4</accession>
<evidence type="ECO:0000313" key="3">
    <source>
        <dbReference type="EMBL" id="KKU63773.1"/>
    </source>
</evidence>
<dbReference type="STRING" id="1618364.UX86_C0018G0009"/>
<dbReference type="PANTHER" id="PTHR22946:SF9">
    <property type="entry name" value="POLYKETIDE TRANSFERASE AF380"/>
    <property type="match status" value="1"/>
</dbReference>
<dbReference type="PATRIC" id="fig|1618364.3.peg.653"/>
<dbReference type="Pfam" id="PF12146">
    <property type="entry name" value="Hydrolase_4"/>
    <property type="match status" value="1"/>
</dbReference>
<sequence>MRKWWWLLIIPVFAVMAIILPREKRPEMVPGESTVQAQEINPYTIEGMKARTYDSEISRENRVRETASFTSFKISFESDGLKQYALMNLPKGTPPEGGWPVVVVNHGYIEPAVYSTENSYINTSAYFADAGFLVVKPDYRGHDNSDGEAEGLLSRISYAVDVLNLLAGIRKLPEANEKQIFMYGHSMGGDVTLRVLEICPDCAAAATLWAPAVTEFPETFMYFARRGNIADPTRTARLERRQRELAENFKPEEYSQVSSLANTALVKVSLNIQHGTADESVPFEWGMALAARFEKKGVEHNFYSYIGDNHDIAGNWGTALGRDFGLFRSVTGS</sequence>
<evidence type="ECO:0000256" key="1">
    <source>
        <dbReference type="ARBA" id="ARBA00022801"/>
    </source>
</evidence>
<reference evidence="3 4" key="1">
    <citation type="journal article" date="2015" name="Nature">
        <title>rRNA introns, odd ribosomes, and small enigmatic genomes across a large radiation of phyla.</title>
        <authorList>
            <person name="Brown C.T."/>
            <person name="Hug L.A."/>
            <person name="Thomas B.C."/>
            <person name="Sharon I."/>
            <person name="Castelle C.J."/>
            <person name="Singh A."/>
            <person name="Wilkins M.J."/>
            <person name="Williams K.H."/>
            <person name="Banfield J.F."/>
        </authorList>
    </citation>
    <scope>NUCLEOTIDE SEQUENCE [LARGE SCALE GENOMIC DNA]</scope>
</reference>
<dbReference type="SUPFAM" id="SSF53474">
    <property type="entry name" value="alpha/beta-Hydrolases"/>
    <property type="match status" value="1"/>
</dbReference>
<feature type="domain" description="Serine aminopeptidase S33" evidence="2">
    <location>
        <begin position="101"/>
        <end position="215"/>
    </location>
</feature>
<dbReference type="AlphaFoldDB" id="A0A0G1UCC4"/>
<proteinExistence type="predicted"/>
<dbReference type="InterPro" id="IPR022742">
    <property type="entry name" value="Hydrolase_4"/>
</dbReference>
<comment type="caution">
    <text evidence="3">The sequence shown here is derived from an EMBL/GenBank/DDBJ whole genome shotgun (WGS) entry which is preliminary data.</text>
</comment>
<gene>
    <name evidence="3" type="ORF">UX86_C0018G0009</name>
</gene>
<dbReference type="InterPro" id="IPR029058">
    <property type="entry name" value="AB_hydrolase_fold"/>
</dbReference>
<dbReference type="Proteomes" id="UP000034502">
    <property type="component" value="Unassembled WGS sequence"/>
</dbReference>
<name>A0A0G1UCC4_9BACT</name>
<protein>
    <submittedName>
        <fullName evidence="3">Dipeptidyl peptidase IV-related protein</fullName>
    </submittedName>
</protein>